<dbReference type="PANTHER" id="PTHR31361:SF1">
    <property type="entry name" value="BETA-GLUCAN SYNTHESIS-ASSOCIATED PROTEIN KRE6-RELATED"/>
    <property type="match status" value="1"/>
</dbReference>
<feature type="compositionally biased region" description="Basic and acidic residues" evidence="9">
    <location>
        <begin position="870"/>
        <end position="884"/>
    </location>
</feature>
<evidence type="ECO:0000256" key="3">
    <source>
        <dbReference type="ARBA" id="ARBA00022692"/>
    </source>
</evidence>
<evidence type="ECO:0000313" key="12">
    <source>
        <dbReference type="EMBL" id="TFY65163.1"/>
    </source>
</evidence>
<feature type="domain" description="GH16" evidence="11">
    <location>
        <begin position="965"/>
        <end position="1331"/>
    </location>
</feature>
<name>A0A4Y9YTS1_9APHY</name>
<comment type="caution">
    <text evidence="12">The sequence shown here is derived from an EMBL/GenBank/DDBJ whole genome shotgun (WGS) entry which is preliminary data.</text>
</comment>
<feature type="region of interest" description="Disordered" evidence="9">
    <location>
        <begin position="868"/>
        <end position="887"/>
    </location>
</feature>
<dbReference type="GO" id="GO:0005789">
    <property type="term" value="C:endoplasmic reticulum membrane"/>
    <property type="evidence" value="ECO:0007669"/>
    <property type="project" value="TreeGrafter"/>
</dbReference>
<evidence type="ECO:0000256" key="1">
    <source>
        <dbReference type="ARBA" id="ARBA00004606"/>
    </source>
</evidence>
<dbReference type="Proteomes" id="UP000298390">
    <property type="component" value="Unassembled WGS sequence"/>
</dbReference>
<dbReference type="InterPro" id="IPR013320">
    <property type="entry name" value="ConA-like_dom_sf"/>
</dbReference>
<dbReference type="GO" id="GO:0005886">
    <property type="term" value="C:plasma membrane"/>
    <property type="evidence" value="ECO:0007669"/>
    <property type="project" value="TreeGrafter"/>
</dbReference>
<keyword evidence="7" id="KW-0325">Glycoprotein</keyword>
<evidence type="ECO:0000313" key="13">
    <source>
        <dbReference type="Proteomes" id="UP000298390"/>
    </source>
</evidence>
<feature type="compositionally biased region" description="Basic residues" evidence="9">
    <location>
        <begin position="220"/>
        <end position="234"/>
    </location>
</feature>
<protein>
    <recommendedName>
        <fullName evidence="11">GH16 domain-containing protein</fullName>
    </recommendedName>
</protein>
<keyword evidence="8" id="KW-0961">Cell wall biogenesis/degradation</keyword>
<proteinExistence type="inferred from homology"/>
<feature type="transmembrane region" description="Helical" evidence="10">
    <location>
        <begin position="901"/>
        <end position="918"/>
    </location>
</feature>
<dbReference type="PROSITE" id="PS51762">
    <property type="entry name" value="GH16_2"/>
    <property type="match status" value="2"/>
</dbReference>
<feature type="domain" description="GH16" evidence="11">
    <location>
        <begin position="461"/>
        <end position="819"/>
    </location>
</feature>
<evidence type="ECO:0000256" key="2">
    <source>
        <dbReference type="ARBA" id="ARBA00010962"/>
    </source>
</evidence>
<dbReference type="FunFam" id="2.60.120.200:FF:000259">
    <property type="entry name" value="Chromosome 9, whole genome shotgun sequence"/>
    <property type="match status" value="2"/>
</dbReference>
<keyword evidence="6 10" id="KW-0472">Membrane</keyword>
<keyword evidence="4" id="KW-0735">Signal-anchor</keyword>
<organism evidence="12 13">
    <name type="scientific">Rhodofomes roseus</name>
    <dbReference type="NCBI Taxonomy" id="34475"/>
    <lineage>
        <taxon>Eukaryota</taxon>
        <taxon>Fungi</taxon>
        <taxon>Dikarya</taxon>
        <taxon>Basidiomycota</taxon>
        <taxon>Agaricomycotina</taxon>
        <taxon>Agaricomycetes</taxon>
        <taxon>Polyporales</taxon>
        <taxon>Rhodofomes</taxon>
    </lineage>
</organism>
<dbReference type="GO" id="GO:0015926">
    <property type="term" value="F:glucosidase activity"/>
    <property type="evidence" value="ECO:0007669"/>
    <property type="project" value="TreeGrafter"/>
</dbReference>
<accession>A0A4Y9YTS1</accession>
<keyword evidence="3 10" id="KW-0812">Transmembrane</keyword>
<gene>
    <name evidence="12" type="ORF">EVJ58_g2162</name>
</gene>
<evidence type="ECO:0000256" key="5">
    <source>
        <dbReference type="ARBA" id="ARBA00022989"/>
    </source>
</evidence>
<dbReference type="STRING" id="34475.A0A4Y9YTS1"/>
<dbReference type="Gene3D" id="2.60.120.200">
    <property type="match status" value="3"/>
</dbReference>
<dbReference type="InterPro" id="IPR000757">
    <property type="entry name" value="Beta-glucanase-like"/>
</dbReference>
<keyword evidence="5 10" id="KW-1133">Transmembrane helix</keyword>
<dbReference type="FunFam" id="2.60.120.200:FF:000135">
    <property type="entry name" value="Related to KRE6-glucan synthase subunit"/>
    <property type="match status" value="1"/>
</dbReference>
<dbReference type="Pfam" id="PF03935">
    <property type="entry name" value="SKN1_KRE6_Sbg1"/>
    <property type="match status" value="2"/>
</dbReference>
<dbReference type="PANTHER" id="PTHR31361">
    <property type="entry name" value="BETA-GLUCAN SYNTHESIS-ASSOCIATED PROTEIN KRE6-RELATED"/>
    <property type="match status" value="1"/>
</dbReference>
<dbReference type="GO" id="GO:0006078">
    <property type="term" value="P:(1-&gt;6)-beta-D-glucan biosynthetic process"/>
    <property type="evidence" value="ECO:0007669"/>
    <property type="project" value="TreeGrafter"/>
</dbReference>
<evidence type="ECO:0000256" key="10">
    <source>
        <dbReference type="SAM" id="Phobius"/>
    </source>
</evidence>
<evidence type="ECO:0000256" key="9">
    <source>
        <dbReference type="SAM" id="MobiDB-lite"/>
    </source>
</evidence>
<sequence>MSTAAGPSAVRGDITLQPSYFTSSLYVEPLREDISNLVNLFAERYVETWPPNQPFTLFKRLWSEQGWCWLHFKVLDARAREAFINVTHRLLVERLADGEPPLARVVVLFALYTFHLSQPATQNPPIYSVGHIAIPIDIYDALLSLPSSLTNPELLPLQPYTTYVLKALEEAFHILPRTELRPYKPSILPRELFVTEEHESAVMAALAGSATMSNAGGGVSKKKGRPSRRDKQKKAKDALAALEKYLEKNTTTLAPEPPPSSQSTAAADRLLTTHRMVAHPPNATREQYRAYKAEALGMLDPHGAGPITEHTRGVNAGQEALQRANDAVLARLKMIDEMAAEQGLEFNLSPDPRSWNSAIAPGIAEDDDYIHNPDPRKRGKDRDWNIFTWRGGLVVISDRPQAYVVASAGYPIISHFTQHKQSNNGGFNVGGINASGQIPTFIGGYGLIDPETPQEVRTKKDYVNGNDWQLVFSDEFNTPGRTFWPGDDPYWEAVDLHYWQTGNLEWLDPTAVTTKDGALEITMSEKPKNGLNYTSSMITTWNKFCFQGGMLEVNVSLPGAPNVVGLWPAIWTMGNLGRAGYGASLEGMWPYSYDTCDVGTVKNQSLGGVPDNPATFSWLPGQKLSRCTCPGASHPGPLHDDGTYVGRSAPEIDVFEGSSGGGIGQVSQSAQWAPFDYNHQYQNGSDYIDIADSSITSLNSYTGGSYQEASSGVSNTVQTAWELGGGGYSIYGYQYEYGFDDAYITWVSSGVVSWSLKQSAVGPSDKVDIGQRLVSVEPMYIIINLGISEGFGGFVDVAHLVFPTTLRVDYVRVYQDPNNIKTSCDPPDAPTATYIKATFDIGQVSVQFSLSPDPTSWGAYLTPDVPESDDYLHNPDPRRDRKNDQGGNIFTYRGTTNLGCLLILAVGTVTLFAGYPLISHFTKKSQSRAGGFNLGGVNASGQIPSLIGNYGMVDKHTPTEARTKTDYVNGKTLELIFSDEFEVEGRTFWPGDDPYWEAVDMHYWSTNNLEWLDPTAITTKNGSLEITMTQKAKNGLNFTSGMMTTWNKFCFTGGLVEASVSLPGTNNIMGFWPAVWMMGNLGRAGYGASLDGMWPYTYDSCDVGTLANQTKNGLPIAATENGDPAYGDVLSYQPGQRLSRCTCAGSSHPGPMHQDGTYVGRAAPEIDIFEATITNGMGAVSQSGQWAPYNHQYLWSNTTDNYSIKNETDTFLNSYLGGVYQQATSAVSYTDQNAYEETGGYAVYGVQYKPGFDDAYISWINNNQVAWTLQAGGVGADSVTEISARPIPQEPMYLITNFGMSENFGTVDFANLPFPSIMRIDWIRVYQDPDNKNYGCDPDDFPTAAYIETYLPAYTNPNLTTWVDDFGQVIPKNSLIDDCSS</sequence>
<comment type="similarity">
    <text evidence="2">Belongs to the SKN1/KRE6 family.</text>
</comment>
<evidence type="ECO:0000256" key="7">
    <source>
        <dbReference type="ARBA" id="ARBA00023180"/>
    </source>
</evidence>
<comment type="subcellular location">
    <subcellularLocation>
        <location evidence="1">Membrane</location>
        <topology evidence="1">Single-pass type II membrane protein</topology>
    </subcellularLocation>
</comment>
<dbReference type="InterPro" id="IPR005629">
    <property type="entry name" value="Skn1/Kre6/Sbg1"/>
</dbReference>
<evidence type="ECO:0000256" key="4">
    <source>
        <dbReference type="ARBA" id="ARBA00022968"/>
    </source>
</evidence>
<feature type="region of interest" description="Disordered" evidence="9">
    <location>
        <begin position="213"/>
        <end position="237"/>
    </location>
</feature>
<evidence type="ECO:0000256" key="6">
    <source>
        <dbReference type="ARBA" id="ARBA00023136"/>
    </source>
</evidence>
<evidence type="ECO:0000256" key="8">
    <source>
        <dbReference type="ARBA" id="ARBA00023316"/>
    </source>
</evidence>
<evidence type="ECO:0000259" key="11">
    <source>
        <dbReference type="PROSITE" id="PS51762"/>
    </source>
</evidence>
<dbReference type="GO" id="GO:0031505">
    <property type="term" value="P:fungal-type cell wall organization"/>
    <property type="evidence" value="ECO:0007669"/>
    <property type="project" value="TreeGrafter"/>
</dbReference>
<dbReference type="EMBL" id="SEKV01000077">
    <property type="protein sequence ID" value="TFY65163.1"/>
    <property type="molecule type" value="Genomic_DNA"/>
</dbReference>
<reference evidence="12 13" key="1">
    <citation type="submission" date="2019-01" db="EMBL/GenBank/DDBJ databases">
        <title>Genome sequencing of the rare red list fungi Fomitopsis rosea.</title>
        <authorList>
            <person name="Buettner E."/>
            <person name="Kellner H."/>
        </authorList>
    </citation>
    <scope>NUCLEOTIDE SEQUENCE [LARGE SCALE GENOMIC DNA]</scope>
    <source>
        <strain evidence="12 13">DSM 105464</strain>
    </source>
</reference>
<dbReference type="SUPFAM" id="SSF49899">
    <property type="entry name" value="Concanavalin A-like lectins/glucanases"/>
    <property type="match status" value="2"/>
</dbReference>